<reference evidence="1 2" key="1">
    <citation type="journal article" date="2014" name="Genome Announc.">
        <title>Trypanosoma cruzi Clone Dm28c Draft Genome Sequence.</title>
        <authorList>
            <person name="Grisard E.C."/>
            <person name="Teixeira S.M."/>
            <person name="de Almeida L.G."/>
            <person name="Stoco P.H."/>
            <person name="Gerber A.L."/>
            <person name="Talavera-Lopez C."/>
            <person name="Lima O.C."/>
            <person name="Andersson B."/>
            <person name="de Vasconcelos A.T."/>
        </authorList>
    </citation>
    <scope>NUCLEOTIDE SEQUENCE [LARGE SCALE GENOMIC DNA]</scope>
    <source>
        <strain evidence="1 2">Dm28c</strain>
    </source>
</reference>
<comment type="caution">
    <text evidence="1">The sequence shown here is derived from an EMBL/GenBank/DDBJ whole genome shotgun (WGS) entry which is preliminary data.</text>
</comment>
<protein>
    <submittedName>
        <fullName evidence="1">Uncharacterized protein</fullName>
    </submittedName>
</protein>
<accession>V5APT6</accession>
<dbReference type="VEuPathDB" id="TriTrypDB:TCDM_09520"/>
<organism evidence="1 2">
    <name type="scientific">Trypanosoma cruzi Dm28c</name>
    <dbReference type="NCBI Taxonomy" id="1416333"/>
    <lineage>
        <taxon>Eukaryota</taxon>
        <taxon>Discoba</taxon>
        <taxon>Euglenozoa</taxon>
        <taxon>Kinetoplastea</taxon>
        <taxon>Metakinetoplastina</taxon>
        <taxon>Trypanosomatida</taxon>
        <taxon>Trypanosomatidae</taxon>
        <taxon>Trypanosoma</taxon>
        <taxon>Schizotrypanum</taxon>
    </lineage>
</organism>
<dbReference type="Proteomes" id="UP000017861">
    <property type="component" value="Unassembled WGS sequence"/>
</dbReference>
<gene>
    <name evidence="1" type="ORF">TCDM_09520</name>
</gene>
<evidence type="ECO:0000313" key="2">
    <source>
        <dbReference type="Proteomes" id="UP000017861"/>
    </source>
</evidence>
<name>V5APT6_TRYCR</name>
<proteinExistence type="predicted"/>
<sequence>MPHAWQHSDMSPPGPSHPSCCWEACPDTTKRAHPQASQTNILSSQITASVSLTSSAGSVMGQLPIVRFADISWILPKYQPREYRSDAQRLAGTPTSQSM</sequence>
<dbReference type="AlphaFoldDB" id="V5APT6"/>
<dbReference type="EMBL" id="AYLP01000161">
    <property type="protein sequence ID" value="ESS62780.1"/>
    <property type="molecule type" value="Genomic_DNA"/>
</dbReference>
<evidence type="ECO:0000313" key="1">
    <source>
        <dbReference type="EMBL" id="ESS62780.1"/>
    </source>
</evidence>